<dbReference type="GO" id="GO:0016491">
    <property type="term" value="F:oxidoreductase activity"/>
    <property type="evidence" value="ECO:0007669"/>
    <property type="project" value="UniProtKB-ARBA"/>
</dbReference>
<protein>
    <submittedName>
        <fullName evidence="5">Tungsten-dependent benzoyl-CoA reductase-related protein bamD</fullName>
    </submittedName>
</protein>
<dbReference type="RefSeq" id="WP_011878121.1">
    <property type="nucleotide sequence ID" value="NC_009253.1"/>
</dbReference>
<dbReference type="InterPro" id="IPR004017">
    <property type="entry name" value="Cys_rich_dom"/>
</dbReference>
<accession>A4J5F5</accession>
<feature type="domain" description="4Fe-4S ferredoxin-type" evidence="4">
    <location>
        <begin position="17"/>
        <end position="46"/>
    </location>
</feature>
<keyword evidence="6" id="KW-1185">Reference proteome</keyword>
<dbReference type="InterPro" id="IPR017900">
    <property type="entry name" value="4Fe4S_Fe_S_CS"/>
</dbReference>
<sequence length="386" mass="42940">MSEAATYFLEVRDAIVEMGGENINLCMQCGTCAGTCPWGRLEEKSPFNIRKMIYQGRMGLEGYETDDILYACTTCGHCVTRCPRGVKITDVVRAMRSVIGETGGIPKNLKAAVGSINSQGNPWSQPREKRDTWAKDLDINKFTPETEYLLFVCCTSAFDGRSQKIARSIAELLKKAGVSFGIIGNQEQCCGESIRKIGAESEFSMLAESNIKLFKENGVKKIITTSPHCLSAFKNDYPEFGGEFEVFHYTQILDDLVKEGKLSFTNAKNQKVIYHEPCYLGRHSQIFEAPRELLSQVPGVETIEFAKSQKDSLCCGGGGARIWMETESGQRFSDFKVQEASDKEADILVTACPYCVVMMEDSAKTLNKDEEIKIMDISEILKENLG</sequence>
<dbReference type="InterPro" id="IPR009051">
    <property type="entry name" value="Helical_ferredxn"/>
</dbReference>
<dbReference type="GO" id="GO:0051536">
    <property type="term" value="F:iron-sulfur cluster binding"/>
    <property type="evidence" value="ECO:0007669"/>
    <property type="project" value="UniProtKB-KW"/>
</dbReference>
<dbReference type="GO" id="GO:0005886">
    <property type="term" value="C:plasma membrane"/>
    <property type="evidence" value="ECO:0007669"/>
    <property type="project" value="TreeGrafter"/>
</dbReference>
<evidence type="ECO:0000259" key="4">
    <source>
        <dbReference type="PROSITE" id="PS51379"/>
    </source>
</evidence>
<dbReference type="HOGENOM" id="CLU_023081_2_2_9"/>
<evidence type="ECO:0000256" key="3">
    <source>
        <dbReference type="ARBA" id="ARBA00023014"/>
    </source>
</evidence>
<evidence type="ECO:0000256" key="1">
    <source>
        <dbReference type="ARBA" id="ARBA00022723"/>
    </source>
</evidence>
<dbReference type="Pfam" id="PF02754">
    <property type="entry name" value="CCG"/>
    <property type="match status" value="2"/>
</dbReference>
<reference evidence="5 6" key="1">
    <citation type="submission" date="2007-03" db="EMBL/GenBank/DDBJ databases">
        <title>Complete sequence of Desulfotomaculum reducens MI-1.</title>
        <authorList>
            <consortium name="US DOE Joint Genome Institute"/>
            <person name="Copeland A."/>
            <person name="Lucas S."/>
            <person name="Lapidus A."/>
            <person name="Barry K."/>
            <person name="Detter J.C."/>
            <person name="Glavina del Rio T."/>
            <person name="Hammon N."/>
            <person name="Israni S."/>
            <person name="Dalin E."/>
            <person name="Tice H."/>
            <person name="Pitluck S."/>
            <person name="Sims D."/>
            <person name="Brettin T."/>
            <person name="Bruce D."/>
            <person name="Han C."/>
            <person name="Tapia R."/>
            <person name="Schmutz J."/>
            <person name="Larimer F."/>
            <person name="Land M."/>
            <person name="Hauser L."/>
            <person name="Kyrpides N."/>
            <person name="Kim E."/>
            <person name="Tebo B.M."/>
            <person name="Richardson P."/>
        </authorList>
    </citation>
    <scope>NUCLEOTIDE SEQUENCE [LARGE SCALE GENOMIC DNA]</scope>
    <source>
        <strain evidence="5 6">MI-1</strain>
    </source>
</reference>
<dbReference type="PROSITE" id="PS00198">
    <property type="entry name" value="4FE4S_FER_1"/>
    <property type="match status" value="1"/>
</dbReference>
<dbReference type="STRING" id="349161.Dred_1783"/>
<dbReference type="Gene3D" id="1.10.1060.10">
    <property type="entry name" value="Alpha-helical ferredoxin"/>
    <property type="match status" value="1"/>
</dbReference>
<dbReference type="InterPro" id="IPR017896">
    <property type="entry name" value="4Fe4S_Fe-S-bd"/>
</dbReference>
<dbReference type="SUPFAM" id="SSF46548">
    <property type="entry name" value="alpha-helical ferredoxin"/>
    <property type="match status" value="1"/>
</dbReference>
<dbReference type="PANTHER" id="PTHR43255">
    <property type="entry name" value="IRON-SULFUR-BINDING OXIDOREDUCTASE FADF-RELATED-RELATED"/>
    <property type="match status" value="1"/>
</dbReference>
<evidence type="ECO:0000313" key="5">
    <source>
        <dbReference type="EMBL" id="ABO50308.1"/>
    </source>
</evidence>
<gene>
    <name evidence="5" type="ordered locus">Dred_1783</name>
</gene>
<dbReference type="PANTHER" id="PTHR43255:SF2">
    <property type="entry name" value="HETERODISULFIDE REDUCTASE RELATED PROTEIN"/>
    <property type="match status" value="1"/>
</dbReference>
<dbReference type="Pfam" id="PF13183">
    <property type="entry name" value="Fer4_8"/>
    <property type="match status" value="1"/>
</dbReference>
<dbReference type="KEGG" id="drm:Dred_1783"/>
<dbReference type="InterPro" id="IPR051460">
    <property type="entry name" value="HdrC_iron-sulfur_subunit"/>
</dbReference>
<dbReference type="OrthoDB" id="9794954at2"/>
<evidence type="ECO:0000313" key="6">
    <source>
        <dbReference type="Proteomes" id="UP000001556"/>
    </source>
</evidence>
<keyword evidence="3" id="KW-0411">Iron-sulfur</keyword>
<dbReference type="AlphaFoldDB" id="A4J5F5"/>
<keyword evidence="1" id="KW-0479">Metal-binding</keyword>
<proteinExistence type="predicted"/>
<dbReference type="GO" id="GO:0046872">
    <property type="term" value="F:metal ion binding"/>
    <property type="evidence" value="ECO:0007669"/>
    <property type="project" value="UniProtKB-KW"/>
</dbReference>
<dbReference type="eggNOG" id="COG0247">
    <property type="taxonomic scope" value="Bacteria"/>
</dbReference>
<evidence type="ECO:0000256" key="2">
    <source>
        <dbReference type="ARBA" id="ARBA00023004"/>
    </source>
</evidence>
<keyword evidence="2" id="KW-0408">Iron</keyword>
<dbReference type="PROSITE" id="PS51379">
    <property type="entry name" value="4FE4S_FER_2"/>
    <property type="match status" value="1"/>
</dbReference>
<organism evidence="5 6">
    <name type="scientific">Desulforamulus reducens (strain ATCC BAA-1160 / DSM 100696 / MI-1)</name>
    <name type="common">Desulfotomaculum reducens</name>
    <dbReference type="NCBI Taxonomy" id="349161"/>
    <lineage>
        <taxon>Bacteria</taxon>
        <taxon>Bacillati</taxon>
        <taxon>Bacillota</taxon>
        <taxon>Clostridia</taxon>
        <taxon>Eubacteriales</taxon>
        <taxon>Peptococcaceae</taxon>
        <taxon>Desulforamulus</taxon>
    </lineage>
</organism>
<dbReference type="Proteomes" id="UP000001556">
    <property type="component" value="Chromosome"/>
</dbReference>
<dbReference type="EMBL" id="CP000612">
    <property type="protein sequence ID" value="ABO50308.1"/>
    <property type="molecule type" value="Genomic_DNA"/>
</dbReference>
<name>A4J5F5_DESRM</name>